<protein>
    <submittedName>
        <fullName evidence="1">Uncharacterized protein</fullName>
    </submittedName>
</protein>
<proteinExistence type="predicted"/>
<evidence type="ECO:0000313" key="1">
    <source>
        <dbReference type="EMBL" id="ETO09738.1"/>
    </source>
</evidence>
<accession>X6M6W9</accession>
<dbReference type="Proteomes" id="UP000023152">
    <property type="component" value="Unassembled WGS sequence"/>
</dbReference>
<reference evidence="1 2" key="1">
    <citation type="journal article" date="2013" name="Curr. Biol.">
        <title>The Genome of the Foraminiferan Reticulomyxa filosa.</title>
        <authorList>
            <person name="Glockner G."/>
            <person name="Hulsmann N."/>
            <person name="Schleicher M."/>
            <person name="Noegel A.A."/>
            <person name="Eichinger L."/>
            <person name="Gallinger C."/>
            <person name="Pawlowski J."/>
            <person name="Sierra R."/>
            <person name="Euteneuer U."/>
            <person name="Pillet L."/>
            <person name="Moustafa A."/>
            <person name="Platzer M."/>
            <person name="Groth M."/>
            <person name="Szafranski K."/>
            <person name="Schliwa M."/>
        </authorList>
    </citation>
    <scope>NUCLEOTIDE SEQUENCE [LARGE SCALE GENOMIC DNA]</scope>
</reference>
<dbReference type="EMBL" id="ASPP01023928">
    <property type="protein sequence ID" value="ETO09738.1"/>
    <property type="molecule type" value="Genomic_DNA"/>
</dbReference>
<sequence>NENKQSFSATIAPLVECIRFPLMNQRFICDKVFQHGFLSDDELLGLFRSAQLKDPSLTRFNAKKRGTNHRHYNDDESDNIDGNTMFGVMTYFDFIDWLQDLDKDVDCEVEWNSNWWDARTTHADGNKIRITYPGYADTWDEVIGRQKYNTTNGFESAIFAFYCCHVQISSLIHNSNLYNFYFHLKKTKNIYTHFS</sequence>
<comment type="caution">
    <text evidence="1">The sequence shown here is derived from an EMBL/GenBank/DDBJ whole genome shotgun (WGS) entry which is preliminary data.</text>
</comment>
<dbReference type="AlphaFoldDB" id="X6M6W9"/>
<feature type="non-terminal residue" evidence="1">
    <location>
        <position position="1"/>
    </location>
</feature>
<organism evidence="1 2">
    <name type="scientific">Reticulomyxa filosa</name>
    <dbReference type="NCBI Taxonomy" id="46433"/>
    <lineage>
        <taxon>Eukaryota</taxon>
        <taxon>Sar</taxon>
        <taxon>Rhizaria</taxon>
        <taxon>Retaria</taxon>
        <taxon>Foraminifera</taxon>
        <taxon>Monothalamids</taxon>
        <taxon>Reticulomyxidae</taxon>
        <taxon>Reticulomyxa</taxon>
    </lineage>
</organism>
<evidence type="ECO:0000313" key="2">
    <source>
        <dbReference type="Proteomes" id="UP000023152"/>
    </source>
</evidence>
<gene>
    <name evidence="1" type="ORF">RFI_27639</name>
</gene>
<name>X6M6W9_RETFI</name>
<keyword evidence="2" id="KW-1185">Reference proteome</keyword>